<accession>A0AAV5GD98</accession>
<organism evidence="9 10">
    <name type="scientific">Rhodotorula paludigena</name>
    <dbReference type="NCBI Taxonomy" id="86838"/>
    <lineage>
        <taxon>Eukaryota</taxon>
        <taxon>Fungi</taxon>
        <taxon>Dikarya</taxon>
        <taxon>Basidiomycota</taxon>
        <taxon>Pucciniomycotina</taxon>
        <taxon>Microbotryomycetes</taxon>
        <taxon>Sporidiobolales</taxon>
        <taxon>Sporidiobolaceae</taxon>
        <taxon>Rhodotorula</taxon>
    </lineage>
</organism>
<keyword evidence="3 7" id="KW-0812">Transmembrane</keyword>
<dbReference type="GO" id="GO:0015179">
    <property type="term" value="F:L-amino acid transmembrane transporter activity"/>
    <property type="evidence" value="ECO:0007669"/>
    <property type="project" value="TreeGrafter"/>
</dbReference>
<dbReference type="AlphaFoldDB" id="A0AAV5GD98"/>
<feature type="transmembrane region" description="Helical" evidence="7">
    <location>
        <begin position="160"/>
        <end position="184"/>
    </location>
</feature>
<dbReference type="GO" id="GO:0016020">
    <property type="term" value="C:membrane"/>
    <property type="evidence" value="ECO:0007669"/>
    <property type="project" value="UniProtKB-SubCell"/>
</dbReference>
<evidence type="ECO:0000256" key="6">
    <source>
        <dbReference type="SAM" id="MobiDB-lite"/>
    </source>
</evidence>
<comment type="caution">
    <text evidence="9">The sequence shown here is derived from an EMBL/GenBank/DDBJ whole genome shotgun (WGS) entry which is preliminary data.</text>
</comment>
<feature type="transmembrane region" description="Helical" evidence="7">
    <location>
        <begin position="220"/>
        <end position="240"/>
    </location>
</feature>
<dbReference type="EMBL" id="BQKY01000001">
    <property type="protein sequence ID" value="GJN87082.1"/>
    <property type="molecule type" value="Genomic_DNA"/>
</dbReference>
<comment type="similarity">
    <text evidence="2">Belongs to the amino acid/polyamine transporter 2 family.</text>
</comment>
<feature type="region of interest" description="Disordered" evidence="6">
    <location>
        <begin position="1"/>
        <end position="48"/>
    </location>
</feature>
<evidence type="ECO:0000259" key="8">
    <source>
        <dbReference type="Pfam" id="PF01490"/>
    </source>
</evidence>
<keyword evidence="10" id="KW-1185">Reference proteome</keyword>
<protein>
    <recommendedName>
        <fullName evidence="8">Amino acid transporter transmembrane domain-containing protein</fullName>
    </recommendedName>
</protein>
<feature type="transmembrane region" description="Helical" evidence="7">
    <location>
        <begin position="452"/>
        <end position="473"/>
    </location>
</feature>
<dbReference type="InterPro" id="IPR013057">
    <property type="entry name" value="AA_transpt_TM"/>
</dbReference>
<dbReference type="Pfam" id="PF01490">
    <property type="entry name" value="Aa_trans"/>
    <property type="match status" value="1"/>
</dbReference>
<dbReference type="Proteomes" id="UP001342314">
    <property type="component" value="Unassembled WGS sequence"/>
</dbReference>
<feature type="transmembrane region" description="Helical" evidence="7">
    <location>
        <begin position="411"/>
        <end position="431"/>
    </location>
</feature>
<evidence type="ECO:0000256" key="7">
    <source>
        <dbReference type="SAM" id="Phobius"/>
    </source>
</evidence>
<feature type="compositionally biased region" description="Low complexity" evidence="6">
    <location>
        <begin position="1"/>
        <end position="24"/>
    </location>
</feature>
<evidence type="ECO:0000256" key="4">
    <source>
        <dbReference type="ARBA" id="ARBA00022989"/>
    </source>
</evidence>
<feature type="transmembrane region" description="Helical" evidence="7">
    <location>
        <begin position="386"/>
        <end position="405"/>
    </location>
</feature>
<feature type="transmembrane region" description="Helical" evidence="7">
    <location>
        <begin position="345"/>
        <end position="365"/>
    </location>
</feature>
<comment type="subcellular location">
    <subcellularLocation>
        <location evidence="1">Membrane</location>
        <topology evidence="1">Multi-pass membrane protein</topology>
    </subcellularLocation>
</comment>
<keyword evidence="4 7" id="KW-1133">Transmembrane helix</keyword>
<reference evidence="9 10" key="1">
    <citation type="submission" date="2021-12" db="EMBL/GenBank/DDBJ databases">
        <title>High titer production of polyol ester of fatty acids by Rhodotorula paludigena BS15 towards product separation-free biomass refinery.</title>
        <authorList>
            <person name="Mano J."/>
            <person name="Ono H."/>
            <person name="Tanaka T."/>
            <person name="Naito K."/>
            <person name="Sushida H."/>
            <person name="Ike M."/>
            <person name="Tokuyasu K."/>
            <person name="Kitaoka M."/>
        </authorList>
    </citation>
    <scope>NUCLEOTIDE SEQUENCE [LARGE SCALE GENOMIC DNA]</scope>
    <source>
        <strain evidence="9 10">BS15</strain>
    </source>
</reference>
<name>A0AAV5GD98_9BASI</name>
<keyword evidence="5 7" id="KW-0472">Membrane</keyword>
<feature type="transmembrane region" description="Helical" evidence="7">
    <location>
        <begin position="273"/>
        <end position="291"/>
    </location>
</feature>
<evidence type="ECO:0000313" key="10">
    <source>
        <dbReference type="Proteomes" id="UP001342314"/>
    </source>
</evidence>
<gene>
    <name evidence="9" type="ORF">Rhopal_000027-T1</name>
</gene>
<evidence type="ECO:0000256" key="2">
    <source>
        <dbReference type="ARBA" id="ARBA00008066"/>
    </source>
</evidence>
<evidence type="ECO:0000313" key="9">
    <source>
        <dbReference type="EMBL" id="GJN87082.1"/>
    </source>
</evidence>
<feature type="transmembrane region" description="Helical" evidence="7">
    <location>
        <begin position="190"/>
        <end position="213"/>
    </location>
</feature>
<dbReference type="PANTHER" id="PTHR22950">
    <property type="entry name" value="AMINO ACID TRANSPORTER"/>
    <property type="match status" value="1"/>
</dbReference>
<evidence type="ECO:0000256" key="1">
    <source>
        <dbReference type="ARBA" id="ARBA00004141"/>
    </source>
</evidence>
<sequence length="504" mass="53625">MGVLPPASSASASTTTLDTAAAPSVAKRDSRLDGSSSSSAASVAGKDDKEVVQGGLDAIAEGPEVDDVFGAQGDGTVNYRSVGWVWTTIILMKTQIGLGVLTIPSAFHTLGLVPGLIVLCVMAIMTGWTDYEIGIFKINHPQVYSLSDCGKLMFGRPGSFIFAFATWMYMAMTTGSAFISISTAFNAMSLHGACTAVFVVVAALMTFPLAALPKLEQLKFLSWIALVAVISSVLLVTIAIPVGGRPALAPQEGPWDADFKVVGNPTFAQAMNAISNILFAYSGTPLYLPIASEMRNPRDFRKAVVCSQTIMTCFYIVVGCVVYRYAGQYVANPALGTAGVLIKRIAYGIGLPGLLFTSVIYNHLAGKYIFVRVLRGSKHLNHSTPTHWLVWFACIFGCLMFSYIVASAIPVFGGLVGLVASCFGTAMALHAEAFMWLYDIRDAFKVKEKRTLLLWCGVIGNVIILGIASFLLVGGTYGSVLSIRDEYAASGGRPWSCADNSGLV</sequence>
<feature type="transmembrane region" description="Helical" evidence="7">
    <location>
        <begin position="303"/>
        <end position="325"/>
    </location>
</feature>
<feature type="transmembrane region" description="Helical" evidence="7">
    <location>
        <begin position="109"/>
        <end position="128"/>
    </location>
</feature>
<dbReference type="PANTHER" id="PTHR22950:SF683">
    <property type="entry name" value="AMINO ACID TRANSPORTER (EUROFUNG)"/>
    <property type="match status" value="1"/>
</dbReference>
<feature type="domain" description="Amino acid transporter transmembrane" evidence="8">
    <location>
        <begin position="83"/>
        <end position="467"/>
    </location>
</feature>
<evidence type="ECO:0000256" key="5">
    <source>
        <dbReference type="ARBA" id="ARBA00023136"/>
    </source>
</evidence>
<evidence type="ECO:0000256" key="3">
    <source>
        <dbReference type="ARBA" id="ARBA00022692"/>
    </source>
</evidence>
<proteinExistence type="inferred from homology"/>